<dbReference type="CDD" id="cd08977">
    <property type="entry name" value="SusD"/>
    <property type="match status" value="1"/>
</dbReference>
<organism evidence="9 10">
    <name type="scientific">Salmonirosea aquatica</name>
    <dbReference type="NCBI Taxonomy" id="2654236"/>
    <lineage>
        <taxon>Bacteria</taxon>
        <taxon>Pseudomonadati</taxon>
        <taxon>Bacteroidota</taxon>
        <taxon>Cytophagia</taxon>
        <taxon>Cytophagales</taxon>
        <taxon>Spirosomataceae</taxon>
        <taxon>Salmonirosea</taxon>
    </lineage>
</organism>
<dbReference type="Pfam" id="PF07980">
    <property type="entry name" value="SusD_RagB"/>
    <property type="match status" value="1"/>
</dbReference>
<feature type="domain" description="SusD-like N-terminal" evidence="8">
    <location>
        <begin position="88"/>
        <end position="237"/>
    </location>
</feature>
<accession>A0A7C9BFA4</accession>
<dbReference type="InterPro" id="IPR012944">
    <property type="entry name" value="SusD_RagB_dom"/>
</dbReference>
<evidence type="ECO:0000256" key="5">
    <source>
        <dbReference type="ARBA" id="ARBA00023237"/>
    </source>
</evidence>
<keyword evidence="5" id="KW-0998">Cell outer membrane</keyword>
<evidence type="ECO:0000256" key="2">
    <source>
        <dbReference type="ARBA" id="ARBA00006275"/>
    </source>
</evidence>
<evidence type="ECO:0000256" key="1">
    <source>
        <dbReference type="ARBA" id="ARBA00004442"/>
    </source>
</evidence>
<dbReference type="SUPFAM" id="SSF48452">
    <property type="entry name" value="TPR-like"/>
    <property type="match status" value="1"/>
</dbReference>
<dbReference type="PROSITE" id="PS51257">
    <property type="entry name" value="PROKAR_LIPOPROTEIN"/>
    <property type="match status" value="1"/>
</dbReference>
<sequence length="493" mass="54284">MKKKIIFLSVAMLSLLGVSCSEDYLDTIPTASVDSGAAFASTKNISAAINGVYRAMVVRYLGSQGHFGYPAMMIMLDVLGEDLVFGNSSNNWHFGEGRWISHRSDQGNLAQLPYEMYYRMIGNANLIIANIDGAAGPQEDRDRLKGEALALRGFSYFNLVQLYGKRYDAAAKPNAQLGVPLVLEPTTEGLPRNTVEEVYAQINKDLTEAVALLPSARAAKSHINKEVANGLLARVALVQQNWAAAATYAAAARQGFPLMSAAQYLDGFSDVGNPEWMWGFDHLEDQSEFFGAYHSYISSNFNSSVNRQTPKAINSLLYNKIPSTDVRAKMWLKAPTAATAVTPPGGVRVPYMNQKFRLPPNPATSTMGDIPYMRAAEMYLIQAEALANQGKDAEAAKVLFDLVSVRDPAYVMSTKTGADLLEEIYFNRRIELWGEGHRFLDLKRLNQPLNRNGANHNTAVAVIFDVPAGDPMWEFLIPRREINSNAAIVQNPL</sequence>
<evidence type="ECO:0000256" key="6">
    <source>
        <dbReference type="SAM" id="SignalP"/>
    </source>
</evidence>
<keyword evidence="3 6" id="KW-0732">Signal</keyword>
<feature type="chain" id="PRO_5028875316" evidence="6">
    <location>
        <begin position="24"/>
        <end position="493"/>
    </location>
</feature>
<reference evidence="9 10" key="1">
    <citation type="submission" date="2019-10" db="EMBL/GenBank/DDBJ databases">
        <title>Draft Genome Sequence of Cytophagaceae sp. SJW1-29.</title>
        <authorList>
            <person name="Choi A."/>
        </authorList>
    </citation>
    <scope>NUCLEOTIDE SEQUENCE [LARGE SCALE GENOMIC DNA]</scope>
    <source>
        <strain evidence="9 10">SJW1-29</strain>
    </source>
</reference>
<dbReference type="GO" id="GO:0009279">
    <property type="term" value="C:cell outer membrane"/>
    <property type="evidence" value="ECO:0007669"/>
    <property type="project" value="UniProtKB-SubCell"/>
</dbReference>
<dbReference type="InterPro" id="IPR011990">
    <property type="entry name" value="TPR-like_helical_dom_sf"/>
</dbReference>
<comment type="subcellular location">
    <subcellularLocation>
        <location evidence="1">Cell outer membrane</location>
    </subcellularLocation>
</comment>
<dbReference type="Pfam" id="PF14322">
    <property type="entry name" value="SusD-like_3"/>
    <property type="match status" value="1"/>
</dbReference>
<dbReference type="AlphaFoldDB" id="A0A7C9BFA4"/>
<dbReference type="Gene3D" id="1.25.40.390">
    <property type="match status" value="1"/>
</dbReference>
<dbReference type="EMBL" id="WHLY01000002">
    <property type="protein sequence ID" value="MPR33123.1"/>
    <property type="molecule type" value="Genomic_DNA"/>
</dbReference>
<comment type="similarity">
    <text evidence="2">Belongs to the SusD family.</text>
</comment>
<comment type="caution">
    <text evidence="9">The sequence shown here is derived from an EMBL/GenBank/DDBJ whole genome shotgun (WGS) entry which is preliminary data.</text>
</comment>
<keyword evidence="4" id="KW-0472">Membrane</keyword>
<keyword evidence="10" id="KW-1185">Reference proteome</keyword>
<dbReference type="RefSeq" id="WP_152758130.1">
    <property type="nucleotide sequence ID" value="NZ_WHLY01000002.1"/>
</dbReference>
<dbReference type="Proteomes" id="UP000479293">
    <property type="component" value="Unassembled WGS sequence"/>
</dbReference>
<protein>
    <submittedName>
        <fullName evidence="9">RagB/SusD family nutrient uptake outer membrane protein</fullName>
    </submittedName>
</protein>
<evidence type="ECO:0000313" key="10">
    <source>
        <dbReference type="Proteomes" id="UP000479293"/>
    </source>
</evidence>
<name>A0A7C9BFA4_9BACT</name>
<evidence type="ECO:0000259" key="7">
    <source>
        <dbReference type="Pfam" id="PF07980"/>
    </source>
</evidence>
<proteinExistence type="inferred from homology"/>
<gene>
    <name evidence="9" type="ORF">GBK04_07075</name>
</gene>
<dbReference type="InterPro" id="IPR033985">
    <property type="entry name" value="SusD-like_N"/>
</dbReference>
<evidence type="ECO:0000256" key="4">
    <source>
        <dbReference type="ARBA" id="ARBA00023136"/>
    </source>
</evidence>
<feature type="signal peptide" evidence="6">
    <location>
        <begin position="1"/>
        <end position="23"/>
    </location>
</feature>
<feature type="domain" description="RagB/SusD" evidence="7">
    <location>
        <begin position="351"/>
        <end position="492"/>
    </location>
</feature>
<evidence type="ECO:0000313" key="9">
    <source>
        <dbReference type="EMBL" id="MPR33123.1"/>
    </source>
</evidence>
<evidence type="ECO:0000256" key="3">
    <source>
        <dbReference type="ARBA" id="ARBA00022729"/>
    </source>
</evidence>
<evidence type="ECO:0000259" key="8">
    <source>
        <dbReference type="Pfam" id="PF14322"/>
    </source>
</evidence>